<dbReference type="InterPro" id="IPR001163">
    <property type="entry name" value="Sm_dom_euk/arc"/>
</dbReference>
<dbReference type="GO" id="GO:0000398">
    <property type="term" value="P:mRNA splicing, via spliceosome"/>
    <property type="evidence" value="ECO:0007669"/>
    <property type="project" value="UniProtKB-UniRule"/>
</dbReference>
<dbReference type="GO" id="GO:0005688">
    <property type="term" value="C:U6 snRNP"/>
    <property type="evidence" value="ECO:0007669"/>
    <property type="project" value="UniProtKB-UniRule"/>
</dbReference>
<keyword evidence="3 9" id="KW-0507">mRNA processing</keyword>
<sequence length="99" mass="10896">MSHLASYINKKVCVMTLDSRILVGKLESFDQLTNLVLSSAIERVIQTPESDEPSQEVPLGLYIVRGDNVSVVGLVDEELDDKIRWSDVKGAAIGTTKHI</sequence>
<comment type="similarity">
    <text evidence="2 9">Belongs to the snRNP Sm proteins family.</text>
</comment>
<organism evidence="11 12">
    <name type="scientific">Neoarthrinium moseri</name>
    <dbReference type="NCBI Taxonomy" id="1658444"/>
    <lineage>
        <taxon>Eukaryota</taxon>
        <taxon>Fungi</taxon>
        <taxon>Dikarya</taxon>
        <taxon>Ascomycota</taxon>
        <taxon>Pezizomycotina</taxon>
        <taxon>Sordariomycetes</taxon>
        <taxon>Xylariomycetidae</taxon>
        <taxon>Amphisphaeriales</taxon>
        <taxon>Apiosporaceae</taxon>
        <taxon>Neoarthrinium</taxon>
    </lineage>
</organism>
<evidence type="ECO:0000259" key="10">
    <source>
        <dbReference type="PROSITE" id="PS52002"/>
    </source>
</evidence>
<evidence type="ECO:0000256" key="2">
    <source>
        <dbReference type="ARBA" id="ARBA00006850"/>
    </source>
</evidence>
<keyword evidence="7 9" id="KW-0539">Nucleus</keyword>
<comment type="caution">
    <text evidence="11">The sequence shown here is derived from an EMBL/GenBank/DDBJ whole genome shotgun (WGS) entry which is preliminary data.</text>
</comment>
<evidence type="ECO:0000256" key="1">
    <source>
        <dbReference type="ARBA" id="ARBA00004123"/>
    </source>
</evidence>
<keyword evidence="5 9" id="KW-0694">RNA-binding</keyword>
<dbReference type="Gene3D" id="2.30.30.100">
    <property type="match status" value="1"/>
</dbReference>
<comment type="subcellular location">
    <subcellularLocation>
        <location evidence="1 9">Nucleus</location>
    </subcellularLocation>
</comment>
<evidence type="ECO:0000313" key="11">
    <source>
        <dbReference type="EMBL" id="KAI1866396.1"/>
    </source>
</evidence>
<keyword evidence="4 9" id="KW-0747">Spliceosome</keyword>
<accession>A0A9P9WJ63</accession>
<comment type="function">
    <text evidence="9">Plays role in pre-mRNA splicing as component of the U4/U6-U5 tri-snRNP complex that is involved in spliceosome assembly, and as component of the precatalytic spliceosome (spliceosome B complex). The heptameric LSM2-8 complex binds specifically to the 3'-terminal U-tract of U6 snRNA.</text>
</comment>
<feature type="domain" description="Sm" evidence="10">
    <location>
        <begin position="1"/>
        <end position="78"/>
    </location>
</feature>
<keyword evidence="12" id="KW-1185">Reference proteome</keyword>
<dbReference type="InterPro" id="IPR034103">
    <property type="entry name" value="Lsm8"/>
</dbReference>
<dbReference type="GO" id="GO:0046540">
    <property type="term" value="C:U4/U6 x U5 tri-snRNP complex"/>
    <property type="evidence" value="ECO:0007669"/>
    <property type="project" value="UniProtKB-UniRule"/>
</dbReference>
<gene>
    <name evidence="9" type="primary">LSM8</name>
    <name evidence="11" type="ORF">JX265_007697</name>
</gene>
<dbReference type="FunFam" id="2.30.30.100:FF:000027">
    <property type="entry name" value="U6 snRNA-associated Sm-like protein LSm8"/>
    <property type="match status" value="1"/>
</dbReference>
<keyword evidence="8 9" id="KW-0687">Ribonucleoprotein</keyword>
<dbReference type="EMBL" id="JAFIMR010000020">
    <property type="protein sequence ID" value="KAI1866396.1"/>
    <property type="molecule type" value="Genomic_DNA"/>
</dbReference>
<dbReference type="PANTHER" id="PTHR15588:SF9">
    <property type="entry name" value="U6 SNRNA-ASSOCIATED SM-LIKE PROTEIN LSM8"/>
    <property type="match status" value="1"/>
</dbReference>
<dbReference type="SUPFAM" id="SSF50182">
    <property type="entry name" value="Sm-like ribonucleoproteins"/>
    <property type="match status" value="1"/>
</dbReference>
<comment type="subunit">
    <text evidence="9">LSm subunits form a heteromer with a doughnut shape.</text>
</comment>
<dbReference type="InterPro" id="IPR044642">
    <property type="entry name" value="PTHR15588"/>
</dbReference>
<evidence type="ECO:0000256" key="9">
    <source>
        <dbReference type="RuleBase" id="RU365048"/>
    </source>
</evidence>
<dbReference type="Proteomes" id="UP000829685">
    <property type="component" value="Unassembled WGS sequence"/>
</dbReference>
<evidence type="ECO:0000256" key="4">
    <source>
        <dbReference type="ARBA" id="ARBA00022728"/>
    </source>
</evidence>
<dbReference type="PROSITE" id="PS52002">
    <property type="entry name" value="SM"/>
    <property type="match status" value="1"/>
</dbReference>
<evidence type="ECO:0000256" key="6">
    <source>
        <dbReference type="ARBA" id="ARBA00023187"/>
    </source>
</evidence>
<reference evidence="11" key="1">
    <citation type="submission" date="2021-03" db="EMBL/GenBank/DDBJ databases">
        <title>Revisited historic fungal species revealed as producer of novel bioactive compounds through whole genome sequencing and comparative genomics.</title>
        <authorList>
            <person name="Vignolle G.A."/>
            <person name="Hochenegger N."/>
            <person name="Mach R.L."/>
            <person name="Mach-Aigner A.R."/>
            <person name="Javad Rahimi M."/>
            <person name="Salim K.A."/>
            <person name="Chan C.M."/>
            <person name="Lim L.B.L."/>
            <person name="Cai F."/>
            <person name="Druzhinina I.S."/>
            <person name="U'Ren J.M."/>
            <person name="Derntl C."/>
        </authorList>
    </citation>
    <scope>NUCLEOTIDE SEQUENCE</scope>
    <source>
        <strain evidence="11">TUCIM 5799</strain>
    </source>
</reference>
<name>A0A9P9WJ63_9PEZI</name>
<dbReference type="InterPro" id="IPR010920">
    <property type="entry name" value="LSM_dom_sf"/>
</dbReference>
<dbReference type="OrthoDB" id="422364at2759"/>
<evidence type="ECO:0000256" key="7">
    <source>
        <dbReference type="ARBA" id="ARBA00023242"/>
    </source>
</evidence>
<dbReference type="AlphaFoldDB" id="A0A9P9WJ63"/>
<evidence type="ECO:0000256" key="5">
    <source>
        <dbReference type="ARBA" id="ARBA00022884"/>
    </source>
</evidence>
<proteinExistence type="inferred from homology"/>
<dbReference type="GO" id="GO:0071011">
    <property type="term" value="C:precatalytic spliceosome"/>
    <property type="evidence" value="ECO:0007669"/>
    <property type="project" value="TreeGrafter"/>
</dbReference>
<dbReference type="InterPro" id="IPR047575">
    <property type="entry name" value="Sm"/>
</dbReference>
<dbReference type="Pfam" id="PF01423">
    <property type="entry name" value="LSM"/>
    <property type="match status" value="1"/>
</dbReference>
<dbReference type="PANTHER" id="PTHR15588">
    <property type="entry name" value="LSM1"/>
    <property type="match status" value="1"/>
</dbReference>
<evidence type="ECO:0000256" key="3">
    <source>
        <dbReference type="ARBA" id="ARBA00022664"/>
    </source>
</evidence>
<dbReference type="GO" id="GO:0003729">
    <property type="term" value="F:mRNA binding"/>
    <property type="evidence" value="ECO:0007669"/>
    <property type="project" value="TreeGrafter"/>
</dbReference>
<dbReference type="SMART" id="SM00651">
    <property type="entry name" value="Sm"/>
    <property type="match status" value="1"/>
</dbReference>
<evidence type="ECO:0000313" key="12">
    <source>
        <dbReference type="Proteomes" id="UP000829685"/>
    </source>
</evidence>
<evidence type="ECO:0000256" key="8">
    <source>
        <dbReference type="ARBA" id="ARBA00023274"/>
    </source>
</evidence>
<dbReference type="CDD" id="cd01727">
    <property type="entry name" value="LSm8"/>
    <property type="match status" value="1"/>
</dbReference>
<protein>
    <recommendedName>
        <fullName evidence="9">LSM2-LSM8 complex subunit LSM8</fullName>
    </recommendedName>
</protein>
<keyword evidence="6 9" id="KW-0508">mRNA splicing</keyword>